<dbReference type="SUPFAM" id="SSF47027">
    <property type="entry name" value="Acyl-CoA binding protein"/>
    <property type="match status" value="1"/>
</dbReference>
<gene>
    <name evidence="4" type="ORF">APHIGO_LOCUS862</name>
</gene>
<protein>
    <recommendedName>
        <fullName evidence="3">ACB domain-containing protein</fullName>
    </recommendedName>
</protein>
<dbReference type="Proteomes" id="UP001154329">
    <property type="component" value="Chromosome 1"/>
</dbReference>
<dbReference type="GO" id="GO:0000062">
    <property type="term" value="F:fatty-acyl-CoA binding"/>
    <property type="evidence" value="ECO:0007669"/>
    <property type="project" value="InterPro"/>
</dbReference>
<dbReference type="InterPro" id="IPR014352">
    <property type="entry name" value="FERM/acyl-CoA-bd_prot_sf"/>
</dbReference>
<dbReference type="Pfam" id="PF00887">
    <property type="entry name" value="ACBP"/>
    <property type="match status" value="1"/>
</dbReference>
<reference evidence="4" key="2">
    <citation type="submission" date="2022-10" db="EMBL/GenBank/DDBJ databases">
        <authorList>
            <consortium name="ENA_rothamsted_submissions"/>
            <consortium name="culmorum"/>
            <person name="King R."/>
        </authorList>
    </citation>
    <scope>NUCLEOTIDE SEQUENCE</scope>
</reference>
<dbReference type="PANTHER" id="PTHR23310:SF62">
    <property type="entry name" value="ACYL-COA BINDING PROTEIN 1, ISOFORM A"/>
    <property type="match status" value="1"/>
</dbReference>
<dbReference type="InterPro" id="IPR000582">
    <property type="entry name" value="Acyl-CoA-binding_protein"/>
</dbReference>
<keyword evidence="2" id="KW-0446">Lipid-binding</keyword>
<dbReference type="InterPro" id="IPR035984">
    <property type="entry name" value="Acyl-CoA-binding_sf"/>
</dbReference>
<dbReference type="PRINTS" id="PR00689">
    <property type="entry name" value="ACOABINDINGP"/>
</dbReference>
<accession>A0A9P0IL94</accession>
<feature type="domain" description="ACB" evidence="3">
    <location>
        <begin position="20"/>
        <end position="93"/>
    </location>
</feature>
<evidence type="ECO:0000313" key="5">
    <source>
        <dbReference type="Proteomes" id="UP001154329"/>
    </source>
</evidence>
<organism evidence="4 5">
    <name type="scientific">Aphis gossypii</name>
    <name type="common">Cotton aphid</name>
    <dbReference type="NCBI Taxonomy" id="80765"/>
    <lineage>
        <taxon>Eukaryota</taxon>
        <taxon>Metazoa</taxon>
        <taxon>Ecdysozoa</taxon>
        <taxon>Arthropoda</taxon>
        <taxon>Hexapoda</taxon>
        <taxon>Insecta</taxon>
        <taxon>Pterygota</taxon>
        <taxon>Neoptera</taxon>
        <taxon>Paraneoptera</taxon>
        <taxon>Hemiptera</taxon>
        <taxon>Sternorrhyncha</taxon>
        <taxon>Aphidomorpha</taxon>
        <taxon>Aphidoidea</taxon>
        <taxon>Aphididae</taxon>
        <taxon>Aphidini</taxon>
        <taxon>Aphis</taxon>
        <taxon>Aphis</taxon>
    </lineage>
</organism>
<reference evidence="4" key="1">
    <citation type="submission" date="2022-02" db="EMBL/GenBank/DDBJ databases">
        <authorList>
            <person name="King R."/>
        </authorList>
    </citation>
    <scope>NUCLEOTIDE SEQUENCE</scope>
</reference>
<evidence type="ECO:0000256" key="2">
    <source>
        <dbReference type="ARBA" id="ARBA00023121"/>
    </source>
</evidence>
<evidence type="ECO:0000259" key="3">
    <source>
        <dbReference type="Pfam" id="PF00887"/>
    </source>
</evidence>
<dbReference type="PANTHER" id="PTHR23310">
    <property type="entry name" value="ACYL-COA-BINDING PROTEIN, ACBP"/>
    <property type="match status" value="1"/>
</dbReference>
<sequence>MYIRRITIIIFRVRGFEPFERFEAAAEEVKTLTKRPTDVELLELYALYKQATVGDNDTSKPGMFDLKAKKKWEFWTNLKGTSKEDCQEKYIAKMEEFVVKYRD</sequence>
<dbReference type="AlphaFoldDB" id="A0A9P0IL94"/>
<keyword evidence="5" id="KW-1185">Reference proteome</keyword>
<comment type="similarity">
    <text evidence="1">Belongs to the ACBP family.</text>
</comment>
<name>A0A9P0IL94_APHGO</name>
<evidence type="ECO:0000313" key="4">
    <source>
        <dbReference type="EMBL" id="CAH1709580.1"/>
    </source>
</evidence>
<proteinExistence type="inferred from homology"/>
<dbReference type="Gene3D" id="1.20.80.10">
    <property type="match status" value="1"/>
</dbReference>
<evidence type="ECO:0000256" key="1">
    <source>
        <dbReference type="ARBA" id="ARBA00005567"/>
    </source>
</evidence>
<dbReference type="EMBL" id="OU899034">
    <property type="protein sequence ID" value="CAH1709580.1"/>
    <property type="molecule type" value="Genomic_DNA"/>
</dbReference>
<dbReference type="GO" id="GO:0006631">
    <property type="term" value="P:fatty acid metabolic process"/>
    <property type="evidence" value="ECO:0007669"/>
    <property type="project" value="TreeGrafter"/>
</dbReference>